<dbReference type="Proteomes" id="UP000007110">
    <property type="component" value="Unassembled WGS sequence"/>
</dbReference>
<dbReference type="EnsemblMetazoa" id="XM_030983774">
    <property type="protein sequence ID" value="XP_030839634"/>
    <property type="gene ID" value="LOC115923322"/>
</dbReference>
<dbReference type="KEGG" id="spu:115923322"/>
<evidence type="ECO:0000256" key="1">
    <source>
        <dbReference type="SAM" id="MobiDB-lite"/>
    </source>
</evidence>
<feature type="compositionally biased region" description="Polar residues" evidence="1">
    <location>
        <begin position="101"/>
        <end position="117"/>
    </location>
</feature>
<dbReference type="OMA" id="HDIPDIR"/>
<dbReference type="AlphaFoldDB" id="A0A7M7NRN4"/>
<name>A0A7M7NRN4_STRPU</name>
<sequence length="165" mass="17702">MTSHTRDAVTSSTMTTLLSTPTTLQQNCNCSSVGVGVGEGVFIILLIATIIVLVIYILRIRKKQDSNHGQTTNDMTLVQASSTHDRDTGFYHDIPDIRTPVPSSTPAGGSHYSSNIYATDPADTGIPTESTRSSTRIAKDGLATDTVAMKKKRTGKDGDPYVEII</sequence>
<reference evidence="4" key="1">
    <citation type="submission" date="2015-02" db="EMBL/GenBank/DDBJ databases">
        <title>Genome sequencing for Strongylocentrotus purpuratus.</title>
        <authorList>
            <person name="Murali S."/>
            <person name="Liu Y."/>
            <person name="Vee V."/>
            <person name="English A."/>
            <person name="Wang M."/>
            <person name="Skinner E."/>
            <person name="Han Y."/>
            <person name="Muzny D.M."/>
            <person name="Worley K.C."/>
            <person name="Gibbs R.A."/>
        </authorList>
    </citation>
    <scope>NUCLEOTIDE SEQUENCE</scope>
</reference>
<evidence type="ECO:0000256" key="2">
    <source>
        <dbReference type="SAM" id="Phobius"/>
    </source>
</evidence>
<organism evidence="3 4">
    <name type="scientific">Strongylocentrotus purpuratus</name>
    <name type="common">Purple sea urchin</name>
    <dbReference type="NCBI Taxonomy" id="7668"/>
    <lineage>
        <taxon>Eukaryota</taxon>
        <taxon>Metazoa</taxon>
        <taxon>Echinodermata</taxon>
        <taxon>Eleutherozoa</taxon>
        <taxon>Echinozoa</taxon>
        <taxon>Echinoidea</taxon>
        <taxon>Euechinoidea</taxon>
        <taxon>Echinacea</taxon>
        <taxon>Camarodonta</taxon>
        <taxon>Echinidea</taxon>
        <taxon>Strongylocentrotidae</taxon>
        <taxon>Strongylocentrotus</taxon>
    </lineage>
</organism>
<reference evidence="3" key="2">
    <citation type="submission" date="2021-01" db="UniProtKB">
        <authorList>
            <consortium name="EnsemblMetazoa"/>
        </authorList>
    </citation>
    <scope>IDENTIFICATION</scope>
</reference>
<keyword evidence="2" id="KW-0472">Membrane</keyword>
<dbReference type="InParanoid" id="A0A7M7NRN4"/>
<dbReference type="GeneID" id="115923322"/>
<keyword evidence="2" id="KW-1133">Transmembrane helix</keyword>
<accession>A0A7M7NRN4</accession>
<proteinExistence type="predicted"/>
<evidence type="ECO:0000313" key="3">
    <source>
        <dbReference type="EnsemblMetazoa" id="XP_030839634"/>
    </source>
</evidence>
<keyword evidence="4" id="KW-1185">Reference proteome</keyword>
<dbReference type="OrthoDB" id="10225788at2759"/>
<feature type="region of interest" description="Disordered" evidence="1">
    <location>
        <begin position="101"/>
        <end position="135"/>
    </location>
</feature>
<feature type="transmembrane region" description="Helical" evidence="2">
    <location>
        <begin position="41"/>
        <end position="58"/>
    </location>
</feature>
<protein>
    <submittedName>
        <fullName evidence="3">Uncharacterized protein</fullName>
    </submittedName>
</protein>
<dbReference type="RefSeq" id="XP_030839634.1">
    <property type="nucleotide sequence ID" value="XM_030983774.1"/>
</dbReference>
<evidence type="ECO:0000313" key="4">
    <source>
        <dbReference type="Proteomes" id="UP000007110"/>
    </source>
</evidence>
<keyword evidence="2" id="KW-0812">Transmembrane</keyword>